<dbReference type="CDD" id="cd02440">
    <property type="entry name" value="AdoMet_MTases"/>
    <property type="match status" value="1"/>
</dbReference>
<sequence>MTEPEFLARTRAGYDAIATAYAEHAAGEMQKRYWDRAVLTAFAESVGDSGPVADIGTGPGRIAGFLATLGVRVHGIDLSPAMVDVARNAFPEIGFEVGSMTALELPDESRAGLVAWYSLIHIPPAERKGVLGEFRRVLRPGGRLLLAFQSGTDVLHLDEGYGRPIDLDFHRLSADELADSLVADGFTVDFRIERRAEDGERTSQAYLMATRSS</sequence>
<dbReference type="GO" id="GO:0032259">
    <property type="term" value="P:methylation"/>
    <property type="evidence" value="ECO:0007669"/>
    <property type="project" value="UniProtKB-KW"/>
</dbReference>
<dbReference type="InterPro" id="IPR050508">
    <property type="entry name" value="Methyltransf_Superfamily"/>
</dbReference>
<proteinExistence type="predicted"/>
<dbReference type="PANTHER" id="PTHR42912">
    <property type="entry name" value="METHYLTRANSFERASE"/>
    <property type="match status" value="1"/>
</dbReference>
<dbReference type="InterPro" id="IPR029063">
    <property type="entry name" value="SAM-dependent_MTases_sf"/>
</dbReference>
<dbReference type="Pfam" id="PF13649">
    <property type="entry name" value="Methyltransf_25"/>
    <property type="match status" value="1"/>
</dbReference>
<dbReference type="SUPFAM" id="SSF53335">
    <property type="entry name" value="S-adenosyl-L-methionine-dependent methyltransferases"/>
    <property type="match status" value="1"/>
</dbReference>
<protein>
    <submittedName>
        <fullName evidence="2">Class I SAM-dependent methyltransferase</fullName>
        <ecNumber evidence="2">2.1.-.-</ecNumber>
    </submittedName>
</protein>
<dbReference type="EC" id="2.1.-.-" evidence="2"/>
<dbReference type="RefSeq" id="WP_397065968.1">
    <property type="nucleotide sequence ID" value="NZ_JBIRYL010000015.1"/>
</dbReference>
<accession>A0ABW7W4D2</accession>
<comment type="caution">
    <text evidence="2">The sequence shown here is derived from an EMBL/GenBank/DDBJ whole genome shotgun (WGS) entry which is preliminary data.</text>
</comment>
<dbReference type="InterPro" id="IPR041698">
    <property type="entry name" value="Methyltransf_25"/>
</dbReference>
<feature type="domain" description="Methyltransferase" evidence="1">
    <location>
        <begin position="52"/>
        <end position="142"/>
    </location>
</feature>
<dbReference type="Gene3D" id="3.40.50.150">
    <property type="entry name" value="Vaccinia Virus protein VP39"/>
    <property type="match status" value="1"/>
</dbReference>
<keyword evidence="3" id="KW-1185">Reference proteome</keyword>
<dbReference type="EMBL" id="JBIRYL010000015">
    <property type="protein sequence ID" value="MFI2233647.1"/>
    <property type="molecule type" value="Genomic_DNA"/>
</dbReference>
<keyword evidence="2" id="KW-0489">Methyltransferase</keyword>
<evidence type="ECO:0000313" key="3">
    <source>
        <dbReference type="Proteomes" id="UP001611494"/>
    </source>
</evidence>
<gene>
    <name evidence="2" type="ORF">ACH49Z_27745</name>
</gene>
<evidence type="ECO:0000313" key="2">
    <source>
        <dbReference type="EMBL" id="MFI2233647.1"/>
    </source>
</evidence>
<keyword evidence="2" id="KW-0808">Transferase</keyword>
<dbReference type="Proteomes" id="UP001611494">
    <property type="component" value="Unassembled WGS sequence"/>
</dbReference>
<evidence type="ECO:0000259" key="1">
    <source>
        <dbReference type="Pfam" id="PF13649"/>
    </source>
</evidence>
<organism evidence="2 3">
    <name type="scientific">Nocardia testacea</name>
    <dbReference type="NCBI Taxonomy" id="248551"/>
    <lineage>
        <taxon>Bacteria</taxon>
        <taxon>Bacillati</taxon>
        <taxon>Actinomycetota</taxon>
        <taxon>Actinomycetes</taxon>
        <taxon>Mycobacteriales</taxon>
        <taxon>Nocardiaceae</taxon>
        <taxon>Nocardia</taxon>
    </lineage>
</organism>
<reference evidence="2 3" key="1">
    <citation type="submission" date="2024-10" db="EMBL/GenBank/DDBJ databases">
        <title>The Natural Products Discovery Center: Release of the First 8490 Sequenced Strains for Exploring Actinobacteria Biosynthetic Diversity.</title>
        <authorList>
            <person name="Kalkreuter E."/>
            <person name="Kautsar S.A."/>
            <person name="Yang D."/>
            <person name="Bader C.D."/>
            <person name="Teijaro C.N."/>
            <person name="Fluegel L."/>
            <person name="Davis C.M."/>
            <person name="Simpson J.R."/>
            <person name="Lauterbach L."/>
            <person name="Steele A.D."/>
            <person name="Gui C."/>
            <person name="Meng S."/>
            <person name="Li G."/>
            <person name="Viehrig K."/>
            <person name="Ye F."/>
            <person name="Su P."/>
            <person name="Kiefer A.F."/>
            <person name="Nichols A."/>
            <person name="Cepeda A.J."/>
            <person name="Yan W."/>
            <person name="Fan B."/>
            <person name="Jiang Y."/>
            <person name="Adhikari A."/>
            <person name="Zheng C.-J."/>
            <person name="Schuster L."/>
            <person name="Cowan T.M."/>
            <person name="Smanski M.J."/>
            <person name="Chevrette M.G."/>
            <person name="De Carvalho L.P.S."/>
            <person name="Shen B."/>
        </authorList>
    </citation>
    <scope>NUCLEOTIDE SEQUENCE [LARGE SCALE GENOMIC DNA]</scope>
    <source>
        <strain evidence="2 3">NPDC019377</strain>
    </source>
</reference>
<name>A0ABW7W4D2_9NOCA</name>
<dbReference type="GO" id="GO:0008168">
    <property type="term" value="F:methyltransferase activity"/>
    <property type="evidence" value="ECO:0007669"/>
    <property type="project" value="UniProtKB-KW"/>
</dbReference>